<accession>A0A1E5KXN3</accession>
<evidence type="ECO:0000313" key="5">
    <source>
        <dbReference type="Proteomes" id="UP000095256"/>
    </source>
</evidence>
<comment type="caution">
    <text evidence="4">The sequence shown here is derived from an EMBL/GenBank/DDBJ whole genome shotgun (WGS) entry which is preliminary data.</text>
</comment>
<dbReference type="Proteomes" id="UP000095256">
    <property type="component" value="Unassembled WGS sequence"/>
</dbReference>
<reference evidence="4 5" key="1">
    <citation type="submission" date="2016-09" db="EMBL/GenBank/DDBJ databases">
        <authorList>
            <person name="Capua I."/>
            <person name="De Benedictis P."/>
            <person name="Joannis T."/>
            <person name="Lombin L.H."/>
            <person name="Cattoli G."/>
        </authorList>
    </citation>
    <scope>NUCLEOTIDE SEQUENCE [LARGE SCALE GENOMIC DNA]</scope>
    <source>
        <strain evidence="4 5">LMG 25899</strain>
    </source>
</reference>
<dbReference type="OrthoDB" id="2172609at2"/>
<protein>
    <recommendedName>
        <fullName evidence="3">Mga helix-turn-helix domain-containing protein</fullName>
    </recommendedName>
</protein>
<proteinExistence type="predicted"/>
<gene>
    <name evidence="4" type="ORF">BCR26_12680</name>
</gene>
<evidence type="ECO:0000256" key="2">
    <source>
        <dbReference type="ARBA" id="ARBA00023163"/>
    </source>
</evidence>
<dbReference type="STRING" id="762845.BCR26_12680"/>
<dbReference type="PANTHER" id="PTHR30185">
    <property type="entry name" value="CRYPTIC BETA-GLUCOSIDE BGL OPERON ANTITERMINATOR"/>
    <property type="match status" value="1"/>
</dbReference>
<dbReference type="RefSeq" id="WP_069698421.1">
    <property type="nucleotide sequence ID" value="NZ_JAGGMA010000021.1"/>
</dbReference>
<dbReference type="EMBL" id="MIEK01000019">
    <property type="protein sequence ID" value="OEH82593.1"/>
    <property type="molecule type" value="Genomic_DNA"/>
</dbReference>
<keyword evidence="5" id="KW-1185">Reference proteome</keyword>
<organism evidence="4 5">
    <name type="scientific">Enterococcus rivorum</name>
    <dbReference type="NCBI Taxonomy" id="762845"/>
    <lineage>
        <taxon>Bacteria</taxon>
        <taxon>Bacillati</taxon>
        <taxon>Bacillota</taxon>
        <taxon>Bacilli</taxon>
        <taxon>Lactobacillales</taxon>
        <taxon>Enterococcaceae</taxon>
        <taxon>Enterococcus</taxon>
    </lineage>
</organism>
<keyword evidence="2" id="KW-0804">Transcription</keyword>
<keyword evidence="1" id="KW-0805">Transcription regulation</keyword>
<dbReference type="AlphaFoldDB" id="A0A1E5KXN3"/>
<sequence>MNELNYQLLFDNTLRRRVKILLLILETSNPIEITFLQAHCRSTKKTIYQDLLFLTEELPNSVIIIESKKVYVKRNDNTAEIITFLNSININNPLHIIIESIFENSGDTISTFSEKLFVSESTIRKYLNLLKSVLKEYRLSVLTKPVEIIGNELDIRYFYFHYFRNMNIVNRDSSLATESKKFYEIINYVENRWGFILTLDFYRMIHWWTIFKKRIAQNKVAHFDSAILEKYRNTSGFITSKNILLDFFPELFSENYLNEHEILLAYIIILDCVIYGSGNRFITNDFSKHLVQYNYLTTAYFEKEKLDFCSYNDFKIIIEAFLTNLAILSEFSPLFQKKEKSITQMVLSKYPNKFKIWLDLLEHEPTFSYKEDVAVSLTLLTEANSNQIIRVLFAFTAEPVSINYYKSMILNTIPQNIEAHFLFNQPLDAKTIKNLKIKVCVCNFNFAYVPDTVDLIQLPNNPSESEFKNLTSKILNLANKLEPKRFALENN</sequence>
<dbReference type="PANTHER" id="PTHR30185:SF18">
    <property type="entry name" value="TRANSCRIPTIONAL REGULATOR MTLR"/>
    <property type="match status" value="1"/>
</dbReference>
<name>A0A1E5KXN3_9ENTE</name>
<feature type="domain" description="Mga helix-turn-helix" evidence="3">
    <location>
        <begin position="95"/>
        <end position="163"/>
    </location>
</feature>
<dbReference type="Pfam" id="PF05043">
    <property type="entry name" value="Mga"/>
    <property type="match status" value="1"/>
</dbReference>
<evidence type="ECO:0000256" key="1">
    <source>
        <dbReference type="ARBA" id="ARBA00023015"/>
    </source>
</evidence>
<evidence type="ECO:0000259" key="3">
    <source>
        <dbReference type="Pfam" id="PF05043"/>
    </source>
</evidence>
<dbReference type="InterPro" id="IPR050661">
    <property type="entry name" value="BglG_antiterminators"/>
</dbReference>
<evidence type="ECO:0000313" key="4">
    <source>
        <dbReference type="EMBL" id="OEH82593.1"/>
    </source>
</evidence>
<dbReference type="InterPro" id="IPR007737">
    <property type="entry name" value="Mga_HTH"/>
</dbReference>